<dbReference type="AlphaFoldDB" id="A0A0D0ACW7"/>
<keyword evidence="3" id="KW-1185">Reference proteome</keyword>
<accession>A0A0D0ACW7</accession>
<reference evidence="2 3" key="1">
    <citation type="submission" date="2014-04" db="EMBL/GenBank/DDBJ databases">
        <authorList>
            <consortium name="DOE Joint Genome Institute"/>
            <person name="Kuo A."/>
            <person name="Ruytinx J."/>
            <person name="Rineau F."/>
            <person name="Colpaert J."/>
            <person name="Kohler A."/>
            <person name="Nagy L.G."/>
            <person name="Floudas D."/>
            <person name="Copeland A."/>
            <person name="Barry K.W."/>
            <person name="Cichocki N."/>
            <person name="Veneault-Fourrey C."/>
            <person name="LaButti K."/>
            <person name="Lindquist E.A."/>
            <person name="Lipzen A."/>
            <person name="Lundell T."/>
            <person name="Morin E."/>
            <person name="Murat C."/>
            <person name="Sun H."/>
            <person name="Tunlid A."/>
            <person name="Henrissat B."/>
            <person name="Grigoriev I.V."/>
            <person name="Hibbett D.S."/>
            <person name="Martin F."/>
            <person name="Nordberg H.P."/>
            <person name="Cantor M.N."/>
            <person name="Hua S.X."/>
        </authorList>
    </citation>
    <scope>NUCLEOTIDE SEQUENCE [LARGE SCALE GENOMIC DNA]</scope>
    <source>
        <strain evidence="2 3">UH-Slu-Lm8-n1</strain>
    </source>
</reference>
<dbReference type="STRING" id="930992.A0A0D0ACW7"/>
<name>A0A0D0ACW7_9AGAM</name>
<reference evidence="3" key="2">
    <citation type="submission" date="2015-01" db="EMBL/GenBank/DDBJ databases">
        <title>Evolutionary Origins and Diversification of the Mycorrhizal Mutualists.</title>
        <authorList>
            <consortium name="DOE Joint Genome Institute"/>
            <consortium name="Mycorrhizal Genomics Consortium"/>
            <person name="Kohler A."/>
            <person name="Kuo A."/>
            <person name="Nagy L.G."/>
            <person name="Floudas D."/>
            <person name="Copeland A."/>
            <person name="Barry K.W."/>
            <person name="Cichocki N."/>
            <person name="Veneault-Fourrey C."/>
            <person name="LaButti K."/>
            <person name="Lindquist E.A."/>
            <person name="Lipzen A."/>
            <person name="Lundell T."/>
            <person name="Morin E."/>
            <person name="Murat C."/>
            <person name="Riley R."/>
            <person name="Ohm R."/>
            <person name="Sun H."/>
            <person name="Tunlid A."/>
            <person name="Henrissat B."/>
            <person name="Grigoriev I.V."/>
            <person name="Hibbett D.S."/>
            <person name="Martin F."/>
        </authorList>
    </citation>
    <scope>NUCLEOTIDE SEQUENCE [LARGE SCALE GENOMIC DNA]</scope>
    <source>
        <strain evidence="3">UH-Slu-Lm8-n1</strain>
    </source>
</reference>
<feature type="compositionally biased region" description="Polar residues" evidence="1">
    <location>
        <begin position="12"/>
        <end position="32"/>
    </location>
</feature>
<dbReference type="HOGENOM" id="CLU_1687883_0_0_1"/>
<evidence type="ECO:0000313" key="3">
    <source>
        <dbReference type="Proteomes" id="UP000054485"/>
    </source>
</evidence>
<feature type="region of interest" description="Disordered" evidence="1">
    <location>
        <begin position="1"/>
        <end position="58"/>
    </location>
</feature>
<organism evidence="2 3">
    <name type="scientific">Suillus luteus UH-Slu-Lm8-n1</name>
    <dbReference type="NCBI Taxonomy" id="930992"/>
    <lineage>
        <taxon>Eukaryota</taxon>
        <taxon>Fungi</taxon>
        <taxon>Dikarya</taxon>
        <taxon>Basidiomycota</taxon>
        <taxon>Agaricomycotina</taxon>
        <taxon>Agaricomycetes</taxon>
        <taxon>Agaricomycetidae</taxon>
        <taxon>Boletales</taxon>
        <taxon>Suillineae</taxon>
        <taxon>Suillaceae</taxon>
        <taxon>Suillus</taxon>
    </lineage>
</organism>
<dbReference type="Proteomes" id="UP000054485">
    <property type="component" value="Unassembled WGS sequence"/>
</dbReference>
<evidence type="ECO:0000313" key="2">
    <source>
        <dbReference type="EMBL" id="KIK35954.1"/>
    </source>
</evidence>
<gene>
    <name evidence="2" type="ORF">CY34DRAFT_550079</name>
</gene>
<evidence type="ECO:0000256" key="1">
    <source>
        <dbReference type="SAM" id="MobiDB-lite"/>
    </source>
</evidence>
<feature type="compositionally biased region" description="Basic and acidic residues" evidence="1">
    <location>
        <begin position="1"/>
        <end position="11"/>
    </location>
</feature>
<dbReference type="InParanoid" id="A0A0D0ACW7"/>
<dbReference type="OrthoDB" id="5584477at2759"/>
<protein>
    <submittedName>
        <fullName evidence="2">Uncharacterized protein</fullName>
    </submittedName>
</protein>
<dbReference type="EMBL" id="KN835574">
    <property type="protein sequence ID" value="KIK35954.1"/>
    <property type="molecule type" value="Genomic_DNA"/>
</dbReference>
<proteinExistence type="predicted"/>
<sequence>MSKTFKDEATRSSRWTPNAAGCSNWSEQPNNRGNKKRSSVSLANGGRSNKKARKEPAKLHPVVQEFVSSGEVWVDDKKIGVVDLKFNLTSDECITHFGMRGRATAVFPVERVALSALVPQLPHYNPHNPTDKLAAKLYWPAEGRKSEVDNSGRCTR</sequence>